<dbReference type="InterPro" id="IPR010026">
    <property type="entry name" value="Phage_holin_LL-H"/>
</dbReference>
<evidence type="ECO:0000313" key="3">
    <source>
        <dbReference type="Proteomes" id="UP000664256"/>
    </source>
</evidence>
<protein>
    <submittedName>
        <fullName evidence="2">Phage holin</fullName>
    </submittedName>
</protein>
<dbReference type="Proteomes" id="UP000664256">
    <property type="component" value="Unassembled WGS sequence"/>
</dbReference>
<comment type="caution">
    <text evidence="2">The sequence shown here is derived from an EMBL/GenBank/DDBJ whole genome shotgun (WGS) entry which is preliminary data.</text>
</comment>
<keyword evidence="1" id="KW-0812">Transmembrane</keyword>
<name>A0ABS3H4G3_9ENTE</name>
<evidence type="ECO:0000313" key="2">
    <source>
        <dbReference type="EMBL" id="MBO0447962.1"/>
    </source>
</evidence>
<feature type="transmembrane region" description="Helical" evidence="1">
    <location>
        <begin position="6"/>
        <end position="24"/>
    </location>
</feature>
<dbReference type="RefSeq" id="WP_206902173.1">
    <property type="nucleotide sequence ID" value="NZ_JAFLVT010000001.1"/>
</dbReference>
<keyword evidence="3" id="KW-1185">Reference proteome</keyword>
<proteinExistence type="predicted"/>
<sequence>MEQITNALFQAASLIIVAVIGYVANRVTAYFKKEGILTELENKRAYAEIAVAAAQQMFKEADGPEKFNRAKSKLVDFLNKNKITFTEDELNVLIESAVKSMKDGVSEGLKEGNENV</sequence>
<dbReference type="NCBIfam" id="TIGR01673">
    <property type="entry name" value="holin_LLH"/>
    <property type="match status" value="1"/>
</dbReference>
<dbReference type="EMBL" id="JAFLVT010000001">
    <property type="protein sequence ID" value="MBO0447962.1"/>
    <property type="molecule type" value="Genomic_DNA"/>
</dbReference>
<keyword evidence="1" id="KW-1133">Transmembrane helix</keyword>
<reference evidence="2 3" key="1">
    <citation type="submission" date="2021-03" db="EMBL/GenBank/DDBJ databases">
        <title>Enterococcal diversity collection.</title>
        <authorList>
            <person name="Gilmore M.S."/>
            <person name="Schwartzman J."/>
            <person name="Van Tyne D."/>
            <person name="Martin M."/>
            <person name="Earl A.M."/>
            <person name="Manson A.L."/>
            <person name="Straub T."/>
            <person name="Salamzade R."/>
            <person name="Saavedra J."/>
            <person name="Lebreton F."/>
            <person name="Prichula J."/>
            <person name="Schaufler K."/>
            <person name="Gaca A."/>
            <person name="Sgardioli B."/>
            <person name="Wagenaar J."/>
            <person name="Strong T."/>
        </authorList>
    </citation>
    <scope>NUCLEOTIDE SEQUENCE [LARGE SCALE GENOMIC DNA]</scope>
    <source>
        <strain evidence="2 3">MJM12</strain>
    </source>
</reference>
<accession>A0ABS3H4G3</accession>
<gene>
    <name evidence="2" type="ORF">JZO76_00265</name>
</gene>
<evidence type="ECO:0000256" key="1">
    <source>
        <dbReference type="SAM" id="Phobius"/>
    </source>
</evidence>
<dbReference type="Pfam" id="PF09682">
    <property type="entry name" value="Phage_holin_6_1"/>
    <property type="match status" value="1"/>
</dbReference>
<keyword evidence="1" id="KW-0472">Membrane</keyword>
<organism evidence="2 3">
    <name type="scientific">Candidatus Enterococcus myersii</name>
    <dbReference type="NCBI Taxonomy" id="2815322"/>
    <lineage>
        <taxon>Bacteria</taxon>
        <taxon>Bacillati</taxon>
        <taxon>Bacillota</taxon>
        <taxon>Bacilli</taxon>
        <taxon>Lactobacillales</taxon>
        <taxon>Enterococcaceae</taxon>
        <taxon>Enterococcus</taxon>
    </lineage>
</organism>